<dbReference type="OrthoDB" id="9815382at2"/>
<keyword evidence="4 7" id="KW-1133">Transmembrane helix</keyword>
<evidence type="ECO:0000313" key="10">
    <source>
        <dbReference type="Proteomes" id="UP000078532"/>
    </source>
</evidence>
<name>A0A1B7LCT5_9FIRM</name>
<dbReference type="GO" id="GO:0005886">
    <property type="term" value="C:plasma membrane"/>
    <property type="evidence" value="ECO:0007669"/>
    <property type="project" value="UniProtKB-SubCell"/>
</dbReference>
<accession>A0A1B7LCT5</accession>
<evidence type="ECO:0000256" key="6">
    <source>
        <dbReference type="ARBA" id="ARBA00023306"/>
    </source>
</evidence>
<organism evidence="9 10">
    <name type="scientific">Desulfotomaculum copahuensis</name>
    <dbReference type="NCBI Taxonomy" id="1838280"/>
    <lineage>
        <taxon>Bacteria</taxon>
        <taxon>Bacillati</taxon>
        <taxon>Bacillota</taxon>
        <taxon>Clostridia</taxon>
        <taxon>Eubacteriales</taxon>
        <taxon>Desulfotomaculaceae</taxon>
        <taxon>Desulfotomaculum</taxon>
    </lineage>
</organism>
<dbReference type="RefSeq" id="WP_066669624.1">
    <property type="nucleotide sequence ID" value="NZ_LYVF01000175.1"/>
</dbReference>
<evidence type="ECO:0000313" key="9">
    <source>
        <dbReference type="EMBL" id="OAT80683.1"/>
    </source>
</evidence>
<reference evidence="9 10" key="1">
    <citation type="submission" date="2016-04" db="EMBL/GenBank/DDBJ databases">
        <authorList>
            <person name="Evans L.H."/>
            <person name="Alamgir A."/>
            <person name="Owens N."/>
            <person name="Weber N.D."/>
            <person name="Virtaneva K."/>
            <person name="Barbian K."/>
            <person name="Babar A."/>
            <person name="Rosenke K."/>
        </authorList>
    </citation>
    <scope>NUCLEOTIDE SEQUENCE [LARGE SCALE GENOMIC DNA]</scope>
    <source>
        <strain evidence="9 10">LMa1</strain>
    </source>
</reference>
<dbReference type="Pfam" id="PF04977">
    <property type="entry name" value="DivIC"/>
    <property type="match status" value="1"/>
</dbReference>
<proteinExistence type="inferred from homology"/>
<gene>
    <name evidence="7" type="primary">ftsL</name>
    <name evidence="9" type="ORF">A6M21_13190</name>
</gene>
<dbReference type="STRING" id="1838280.A6M21_13190"/>
<protein>
    <recommendedName>
        <fullName evidence="7">Cell division protein FtsL</fullName>
    </recommendedName>
</protein>
<keyword evidence="2 7" id="KW-0132">Cell division</keyword>
<keyword evidence="1 7" id="KW-1003">Cell membrane</keyword>
<evidence type="ECO:0000256" key="5">
    <source>
        <dbReference type="ARBA" id="ARBA00023136"/>
    </source>
</evidence>
<feature type="coiled-coil region" evidence="8">
    <location>
        <begin position="56"/>
        <end position="90"/>
    </location>
</feature>
<dbReference type="HAMAP" id="MF_00910">
    <property type="entry name" value="FtsL"/>
    <property type="match status" value="1"/>
</dbReference>
<comment type="caution">
    <text evidence="9">The sequence shown here is derived from an EMBL/GenBank/DDBJ whole genome shotgun (WGS) entry which is preliminary data.</text>
</comment>
<dbReference type="InterPro" id="IPR011922">
    <property type="entry name" value="Cell_div_FtsL"/>
</dbReference>
<keyword evidence="10" id="KW-1185">Reference proteome</keyword>
<comment type="subcellular location">
    <subcellularLocation>
        <location evidence="7">Cell membrane</location>
        <topology evidence="7">Single-pass type II membrane protein</topology>
    </subcellularLocation>
    <text evidence="7">Localizes to the division septum where it forms a ring structure.</text>
</comment>
<dbReference type="InterPro" id="IPR007060">
    <property type="entry name" value="FtsL/DivIC"/>
</dbReference>
<evidence type="ECO:0000256" key="4">
    <source>
        <dbReference type="ARBA" id="ARBA00022989"/>
    </source>
</evidence>
<dbReference type="Proteomes" id="UP000078532">
    <property type="component" value="Unassembled WGS sequence"/>
</dbReference>
<dbReference type="EMBL" id="LYVF01000175">
    <property type="protein sequence ID" value="OAT80683.1"/>
    <property type="molecule type" value="Genomic_DNA"/>
</dbReference>
<dbReference type="GO" id="GO:0032153">
    <property type="term" value="C:cell division site"/>
    <property type="evidence" value="ECO:0007669"/>
    <property type="project" value="UniProtKB-UniRule"/>
</dbReference>
<comment type="function">
    <text evidence="7">Essential cell division protein.</text>
</comment>
<evidence type="ECO:0000256" key="7">
    <source>
        <dbReference type="HAMAP-Rule" id="MF_00910"/>
    </source>
</evidence>
<dbReference type="GO" id="GO:0043093">
    <property type="term" value="P:FtsZ-dependent cytokinesis"/>
    <property type="evidence" value="ECO:0007669"/>
    <property type="project" value="UniProtKB-UniRule"/>
</dbReference>
<feature type="transmembrane region" description="Helical" evidence="7">
    <location>
        <begin position="35"/>
        <end position="57"/>
    </location>
</feature>
<evidence type="ECO:0000256" key="2">
    <source>
        <dbReference type="ARBA" id="ARBA00022618"/>
    </source>
</evidence>
<comment type="similarity">
    <text evidence="7">Belongs to the FtsL family.</text>
</comment>
<evidence type="ECO:0000256" key="1">
    <source>
        <dbReference type="ARBA" id="ARBA00022475"/>
    </source>
</evidence>
<keyword evidence="3 7" id="KW-0812">Transmembrane</keyword>
<dbReference type="AlphaFoldDB" id="A0A1B7LCT5"/>
<keyword evidence="5 7" id="KW-0472">Membrane</keyword>
<evidence type="ECO:0000256" key="3">
    <source>
        <dbReference type="ARBA" id="ARBA00022692"/>
    </source>
</evidence>
<sequence>MISPAYKQTGASFPGHMPARAHRHSFSFKKSRLPLLLLVVMAVYLVFSFVSQFNRLFAMQRDLQQMQQQVNQLQQKNNDLRQQLSLVQSNAYIEQVARERLGLVKPGETRIVPVQPAGKSRPAN</sequence>
<evidence type="ECO:0000256" key="8">
    <source>
        <dbReference type="SAM" id="Coils"/>
    </source>
</evidence>
<keyword evidence="6 7" id="KW-0131">Cell cycle</keyword>
<keyword evidence="8" id="KW-0175">Coiled coil</keyword>